<gene>
    <name evidence="3" type="ORF">SAPINGB_P006078</name>
</gene>
<proteinExistence type="predicted"/>
<feature type="region of interest" description="Disordered" evidence="1">
    <location>
        <begin position="1"/>
        <end position="50"/>
    </location>
</feature>
<feature type="transmembrane region" description="Helical" evidence="2">
    <location>
        <begin position="460"/>
        <end position="482"/>
    </location>
</feature>
<sequence>MVKKSSKKSSSAFDCASRSPSYKTPTSKTSTKSIFPISKPEAGDPLSLAAGSESISPLNNIPVPLQQQLGLRTRHAPILPRRNMTFAMNSSSTKQTNFSTFHNSGIPSPPQILPAATPATFLGTINLSPSALNLENQRDAYEEIETDSSAEQLTLKPTTSQFTVLLPEQARTPETILANPPERSNSPSLLKSQYSSSWDSKRPSSAGEGPSGRIYSPIVLSTSINSAPLEQPPLQSRHSRNTSVESTMSFVSNCTYNSSKETQCNSCASSSGSAALAITTAAASPKTGTRARRNANVGLVPVTFGRSKGIISPDMPPSPPRGPTAAVSPGSQFLSPILSSTAPPLSPYTRHHRQQQLTPSPCYLLVQPPSPSEPLLSRPPTSLGSAPFWPRYGNDDNMEGAFDFFFGSEAGINWEVLVSTRRGKRYLALGICLFLIAVAATTVTWGLRDLITETLNPTEVVSIGLGILGFDIVCALAGYRVLACAHKLVR</sequence>
<keyword evidence="2" id="KW-0812">Transmembrane</keyword>
<dbReference type="AlphaFoldDB" id="A0A5E8C4B5"/>
<evidence type="ECO:0000256" key="2">
    <source>
        <dbReference type="SAM" id="Phobius"/>
    </source>
</evidence>
<accession>A0A5E8C4B5</accession>
<keyword evidence="2" id="KW-0472">Membrane</keyword>
<protein>
    <submittedName>
        <fullName evidence="3">Uncharacterized protein</fullName>
    </submittedName>
</protein>
<keyword evidence="4" id="KW-1185">Reference proteome</keyword>
<feature type="region of interest" description="Disordered" evidence="1">
    <location>
        <begin position="164"/>
        <end position="214"/>
    </location>
</feature>
<dbReference type="EMBL" id="CABVLU010000005">
    <property type="protein sequence ID" value="VVT58182.1"/>
    <property type="molecule type" value="Genomic_DNA"/>
</dbReference>
<feature type="compositionally biased region" description="Low complexity" evidence="1">
    <location>
        <begin position="17"/>
        <end position="39"/>
    </location>
</feature>
<keyword evidence="2" id="KW-1133">Transmembrane helix</keyword>
<feature type="transmembrane region" description="Helical" evidence="2">
    <location>
        <begin position="426"/>
        <end position="448"/>
    </location>
</feature>
<feature type="compositionally biased region" description="Low complexity" evidence="1">
    <location>
        <begin position="184"/>
        <end position="198"/>
    </location>
</feature>
<evidence type="ECO:0000313" key="3">
    <source>
        <dbReference type="EMBL" id="VVT58182.1"/>
    </source>
</evidence>
<evidence type="ECO:0000313" key="4">
    <source>
        <dbReference type="Proteomes" id="UP000398389"/>
    </source>
</evidence>
<name>A0A5E8C4B5_9ASCO</name>
<dbReference type="GeneID" id="43584892"/>
<feature type="region of interest" description="Disordered" evidence="1">
    <location>
        <begin position="308"/>
        <end position="333"/>
    </location>
</feature>
<reference evidence="3 4" key="1">
    <citation type="submission" date="2019-09" db="EMBL/GenBank/DDBJ databases">
        <authorList>
            <person name="Brejova B."/>
        </authorList>
    </citation>
    <scope>NUCLEOTIDE SEQUENCE [LARGE SCALE GENOMIC DNA]</scope>
</reference>
<dbReference type="Proteomes" id="UP000398389">
    <property type="component" value="Unassembled WGS sequence"/>
</dbReference>
<dbReference type="RefSeq" id="XP_031856683.1">
    <property type="nucleotide sequence ID" value="XM_032000792.1"/>
</dbReference>
<evidence type="ECO:0000256" key="1">
    <source>
        <dbReference type="SAM" id="MobiDB-lite"/>
    </source>
</evidence>
<organism evidence="3 4">
    <name type="scientific">Magnusiomyces paraingens</name>
    <dbReference type="NCBI Taxonomy" id="2606893"/>
    <lineage>
        <taxon>Eukaryota</taxon>
        <taxon>Fungi</taxon>
        <taxon>Dikarya</taxon>
        <taxon>Ascomycota</taxon>
        <taxon>Saccharomycotina</taxon>
        <taxon>Dipodascomycetes</taxon>
        <taxon>Dipodascales</taxon>
        <taxon>Dipodascaceae</taxon>
        <taxon>Magnusiomyces</taxon>
    </lineage>
</organism>